<evidence type="ECO:0000313" key="1">
    <source>
        <dbReference type="EMBL" id="KAL3105612.1"/>
    </source>
</evidence>
<comment type="caution">
    <text evidence="1">The sequence shown here is derived from an EMBL/GenBank/DDBJ whole genome shotgun (WGS) entry which is preliminary data.</text>
</comment>
<protein>
    <recommendedName>
        <fullName evidence="3">Tetratricopeptide repeat protein</fullName>
    </recommendedName>
</protein>
<dbReference type="EMBL" id="JBICBT010000681">
    <property type="protein sequence ID" value="KAL3105612.1"/>
    <property type="molecule type" value="Genomic_DNA"/>
</dbReference>
<dbReference type="SUPFAM" id="SSF48452">
    <property type="entry name" value="TPR-like"/>
    <property type="match status" value="1"/>
</dbReference>
<name>A0ABD2KSB9_9BILA</name>
<dbReference type="PANTHER" id="PTHR44177:SF1">
    <property type="entry name" value="TETRATRICOPEPTIDE REPEAT PROTEIN 8"/>
    <property type="match status" value="1"/>
</dbReference>
<evidence type="ECO:0008006" key="3">
    <source>
        <dbReference type="Google" id="ProtNLM"/>
    </source>
</evidence>
<dbReference type="PANTHER" id="PTHR44177">
    <property type="entry name" value="TETRATRICOPEPTIDE REPEAT PROTEIN 8"/>
    <property type="match status" value="1"/>
</dbReference>
<accession>A0ABD2KSB9</accession>
<gene>
    <name evidence="1" type="ORF">niasHT_021715</name>
</gene>
<evidence type="ECO:0000313" key="2">
    <source>
        <dbReference type="Proteomes" id="UP001620626"/>
    </source>
</evidence>
<dbReference type="Proteomes" id="UP001620626">
    <property type="component" value="Unassembled WGS sequence"/>
</dbReference>
<organism evidence="1 2">
    <name type="scientific">Heterodera trifolii</name>
    <dbReference type="NCBI Taxonomy" id="157864"/>
    <lineage>
        <taxon>Eukaryota</taxon>
        <taxon>Metazoa</taxon>
        <taxon>Ecdysozoa</taxon>
        <taxon>Nematoda</taxon>
        <taxon>Chromadorea</taxon>
        <taxon>Rhabditida</taxon>
        <taxon>Tylenchina</taxon>
        <taxon>Tylenchomorpha</taxon>
        <taxon>Tylenchoidea</taxon>
        <taxon>Heteroderidae</taxon>
        <taxon>Heteroderinae</taxon>
        <taxon>Heterodera</taxon>
    </lineage>
</organism>
<sequence>MVQARKVSISQRPTVQLRQTFFYSAPHGTAHIAPSNGKTAAFQRQALRKLSKNKLREARGKKIWLSSIVGSKVWSACTGCRQEKLAYLSAKWSERAKLFFIVLPMAWHAFRQATSRRYLCAAGRCANLAKKRHRGHRTKRGLLQAVDEAGREQCGGNRLPRAHFFYEGRPEIALKFYRRILQMGVNSAELYTNLAMCCFYCQQFDLACGCLQQAHSVADQQVQADLWYNTAHFAMAKHFLEKISLTSLF</sequence>
<dbReference type="AlphaFoldDB" id="A0ABD2KSB9"/>
<proteinExistence type="predicted"/>
<dbReference type="InterPro" id="IPR011990">
    <property type="entry name" value="TPR-like_helical_dom_sf"/>
</dbReference>
<dbReference type="Gene3D" id="1.25.40.10">
    <property type="entry name" value="Tetratricopeptide repeat domain"/>
    <property type="match status" value="1"/>
</dbReference>
<dbReference type="InterPro" id="IPR028796">
    <property type="entry name" value="BBS8"/>
</dbReference>
<keyword evidence="2" id="KW-1185">Reference proteome</keyword>
<reference evidence="1 2" key="1">
    <citation type="submission" date="2024-10" db="EMBL/GenBank/DDBJ databases">
        <authorList>
            <person name="Kim D."/>
        </authorList>
    </citation>
    <scope>NUCLEOTIDE SEQUENCE [LARGE SCALE GENOMIC DNA]</scope>
    <source>
        <strain evidence="1">BH-2024</strain>
    </source>
</reference>